<dbReference type="SUPFAM" id="SSF69075">
    <property type="entry name" value="Glutamyl tRNA-reductase dimerization domain"/>
    <property type="match status" value="1"/>
</dbReference>
<feature type="domain" description="Quinate/shikimate 5-dehydrogenase/glutamyl-tRNA reductase" evidence="15">
    <location>
        <begin position="171"/>
        <end position="300"/>
    </location>
</feature>
<feature type="domain" description="Tetrapyrrole biosynthesis glutamyl-tRNA reductase dimerisation" evidence="14">
    <location>
        <begin position="318"/>
        <end position="412"/>
    </location>
</feature>
<dbReference type="PIRSF" id="PIRSF000445">
    <property type="entry name" value="4pyrrol_synth_GluRdtase"/>
    <property type="match status" value="1"/>
</dbReference>
<dbReference type="SUPFAM" id="SSF51735">
    <property type="entry name" value="NAD(P)-binding Rossmann-fold domains"/>
    <property type="match status" value="1"/>
</dbReference>
<organism evidence="17 18">
    <name type="scientific">Hathewaya histolytica</name>
    <name type="common">Clostridium histolyticum</name>
    <dbReference type="NCBI Taxonomy" id="1498"/>
    <lineage>
        <taxon>Bacteria</taxon>
        <taxon>Bacillati</taxon>
        <taxon>Bacillota</taxon>
        <taxon>Clostridia</taxon>
        <taxon>Eubacteriales</taxon>
        <taxon>Clostridiaceae</taxon>
        <taxon>Hathewaya</taxon>
    </lineage>
</organism>
<dbReference type="GO" id="GO:0008883">
    <property type="term" value="F:glutamyl-tRNA reductase activity"/>
    <property type="evidence" value="ECO:0007669"/>
    <property type="project" value="UniProtKB-UniRule"/>
</dbReference>
<dbReference type="RefSeq" id="WP_138209348.1">
    <property type="nucleotide sequence ID" value="NZ_CBCRUQ010000029.1"/>
</dbReference>
<evidence type="ECO:0000256" key="3">
    <source>
        <dbReference type="ARBA" id="ARBA00012970"/>
    </source>
</evidence>
<comment type="miscellaneous">
    <text evidence="8">During catalysis, the active site Cys acts as a nucleophile attacking the alpha-carbonyl group of tRNA-bound glutamate with the formation of a thioester intermediate between enzyme and glutamate, and the concomitant release of tRNA(Glu). The thioester intermediate is finally reduced by direct hydride transfer from NADPH, to form the product GSA.</text>
</comment>
<dbReference type="InterPro" id="IPR015896">
    <property type="entry name" value="4pyrrol_synth_GluRdtase_dimer"/>
</dbReference>
<evidence type="ECO:0000256" key="7">
    <source>
        <dbReference type="ARBA" id="ARBA00047464"/>
    </source>
</evidence>
<feature type="binding site" evidence="8 11">
    <location>
        <begin position="186"/>
        <end position="191"/>
    </location>
    <ligand>
        <name>NADP(+)</name>
        <dbReference type="ChEBI" id="CHEBI:58349"/>
    </ligand>
</feature>
<evidence type="ECO:0000259" key="16">
    <source>
        <dbReference type="Pfam" id="PF05201"/>
    </source>
</evidence>
<protein>
    <recommendedName>
        <fullName evidence="3 8">Glutamyl-tRNA reductase</fullName>
        <shortName evidence="8">GluTR</shortName>
        <ecNumber evidence="3 8">1.2.1.70</ecNumber>
    </recommendedName>
</protein>
<dbReference type="HAMAP" id="MF_00087">
    <property type="entry name" value="Glu_tRNA_reductase"/>
    <property type="match status" value="1"/>
</dbReference>
<dbReference type="Pfam" id="PF01488">
    <property type="entry name" value="Shikimate_DH"/>
    <property type="match status" value="1"/>
</dbReference>
<feature type="site" description="Important for activity" evidence="8 12">
    <location>
        <position position="96"/>
    </location>
</feature>
<dbReference type="EC" id="1.2.1.70" evidence="3 8"/>
<comment type="domain">
    <text evidence="8">Possesses an unusual extended V-shaped dimeric structure with each monomer consisting of three distinct domains arranged along a curved 'spinal' alpha-helix. The N-terminal catalytic domain specifically recognizes the glutamate moiety of the substrate. The second domain is the NADPH-binding domain, and the third C-terminal domain is responsible for dimerization.</text>
</comment>
<dbReference type="NCBIfam" id="TIGR01035">
    <property type="entry name" value="hemA"/>
    <property type="match status" value="1"/>
</dbReference>
<dbReference type="InterPro" id="IPR015895">
    <property type="entry name" value="4pyrrol_synth_GluRdtase_N"/>
</dbReference>
<comment type="pathway">
    <text evidence="1 8 13">Porphyrin-containing compound metabolism; protoporphyrin-IX biosynthesis; 5-aminolevulinate from L-glutamyl-tRNA(Glu): step 1/2.</text>
</comment>
<evidence type="ECO:0000256" key="4">
    <source>
        <dbReference type="ARBA" id="ARBA00022857"/>
    </source>
</evidence>
<dbReference type="KEGG" id="hhw:NCTC503_00577"/>
<evidence type="ECO:0000256" key="12">
    <source>
        <dbReference type="PIRSR" id="PIRSR000445-4"/>
    </source>
</evidence>
<feature type="binding site" evidence="8 10">
    <location>
        <position position="117"/>
    </location>
    <ligand>
        <name>substrate</name>
    </ligand>
</feature>
<evidence type="ECO:0000256" key="10">
    <source>
        <dbReference type="PIRSR" id="PIRSR000445-2"/>
    </source>
</evidence>
<evidence type="ECO:0000313" key="17">
    <source>
        <dbReference type="EMBL" id="VTQ84592.1"/>
    </source>
</evidence>
<evidence type="ECO:0000256" key="1">
    <source>
        <dbReference type="ARBA" id="ARBA00005059"/>
    </source>
</evidence>
<sequence length="413" mass="47628">MRIAVIGVNHNNAPIEIREKVAFSDAKKIDAINYILDMGIEEVIILSTCNRSEIYIVSHDINNSIKDVEKFYCDYFKENTIKNYLFVKRDEESVRHIYNVTAGLDSIVIGEDQILGQVKDALQTAIEIGSSKKILNKLFREAITASKEIKSNLGISDIPVSTSYIAIKNLKENLGSLKDKKILLIGAGKISLLALKYFEEEEVGTIYITNRTMAKVKEICDNCKGLHIETLDFADRYRIINEVDIIFTATSATHTIIKKESMPKLYKNLYIIDLALPRDVEEDVDSMDLVNIYDIDDLKKLSDENKKKREELCNKGKVIIEKSIEEFYQWMKGIKFDPIIKSLNDRCKEIETDTLDYINRKLDLDCKEKKIIEKMIRSSLKRLIREPINNLKEPNKEEKTSEYIEVINDLFNF</sequence>
<dbReference type="OrthoDB" id="110209at2"/>
<evidence type="ECO:0000313" key="18">
    <source>
        <dbReference type="Proteomes" id="UP000308489"/>
    </source>
</evidence>
<dbReference type="InterPro" id="IPR036343">
    <property type="entry name" value="GluRdtase_N_sf"/>
</dbReference>
<name>A0A4U9R0D0_HATHI</name>
<evidence type="ECO:0000256" key="13">
    <source>
        <dbReference type="RuleBase" id="RU000584"/>
    </source>
</evidence>
<dbReference type="InterPro" id="IPR006151">
    <property type="entry name" value="Shikm_DH/Glu-tRNA_Rdtase"/>
</dbReference>
<accession>A0A4U9R0D0</accession>
<dbReference type="InterPro" id="IPR036453">
    <property type="entry name" value="GluRdtase_dimer_dom_sf"/>
</dbReference>
<evidence type="ECO:0000256" key="6">
    <source>
        <dbReference type="ARBA" id="ARBA00023244"/>
    </source>
</evidence>
<dbReference type="Pfam" id="PF00745">
    <property type="entry name" value="GlutR_dimer"/>
    <property type="match status" value="1"/>
</dbReference>
<dbReference type="EMBL" id="LR590481">
    <property type="protein sequence ID" value="VTQ84592.1"/>
    <property type="molecule type" value="Genomic_DNA"/>
</dbReference>
<comment type="function">
    <text evidence="8">Catalyzes the NADPH-dependent reduction of glutamyl-tRNA(Glu) to glutamate 1-semialdehyde (GSA).</text>
</comment>
<evidence type="ECO:0000259" key="14">
    <source>
        <dbReference type="Pfam" id="PF00745"/>
    </source>
</evidence>
<dbReference type="PANTHER" id="PTHR43013">
    <property type="entry name" value="GLUTAMYL-TRNA REDUCTASE"/>
    <property type="match status" value="1"/>
</dbReference>
<feature type="active site" description="Nucleophile" evidence="8 9">
    <location>
        <position position="49"/>
    </location>
</feature>
<keyword evidence="4 8" id="KW-0521">NADP</keyword>
<reference evidence="17 18" key="1">
    <citation type="submission" date="2019-05" db="EMBL/GenBank/DDBJ databases">
        <authorList>
            <consortium name="Pathogen Informatics"/>
        </authorList>
    </citation>
    <scope>NUCLEOTIDE SEQUENCE [LARGE SCALE GENOMIC DNA]</scope>
    <source>
        <strain evidence="17 18">NCTC503</strain>
    </source>
</reference>
<feature type="binding site" evidence="8 10">
    <location>
        <position position="106"/>
    </location>
    <ligand>
        <name>substrate</name>
    </ligand>
</feature>
<keyword evidence="18" id="KW-1185">Reference proteome</keyword>
<dbReference type="CDD" id="cd05213">
    <property type="entry name" value="NAD_bind_Glutamyl_tRNA_reduct"/>
    <property type="match status" value="1"/>
</dbReference>
<keyword evidence="6 8" id="KW-0627">Porphyrin biosynthesis</keyword>
<dbReference type="PROSITE" id="PS00747">
    <property type="entry name" value="GLUTR"/>
    <property type="match status" value="1"/>
</dbReference>
<evidence type="ECO:0000256" key="11">
    <source>
        <dbReference type="PIRSR" id="PIRSR000445-3"/>
    </source>
</evidence>
<dbReference type="InterPro" id="IPR018214">
    <property type="entry name" value="GluRdtase_CS"/>
</dbReference>
<evidence type="ECO:0000259" key="15">
    <source>
        <dbReference type="Pfam" id="PF01488"/>
    </source>
</evidence>
<dbReference type="InterPro" id="IPR036291">
    <property type="entry name" value="NAD(P)-bd_dom_sf"/>
</dbReference>
<keyword evidence="5 8" id="KW-0560">Oxidoreductase</keyword>
<comment type="catalytic activity">
    <reaction evidence="7 8 13">
        <text>(S)-4-amino-5-oxopentanoate + tRNA(Glu) + NADP(+) = L-glutamyl-tRNA(Glu) + NADPH + H(+)</text>
        <dbReference type="Rhea" id="RHEA:12344"/>
        <dbReference type="Rhea" id="RHEA-COMP:9663"/>
        <dbReference type="Rhea" id="RHEA-COMP:9680"/>
        <dbReference type="ChEBI" id="CHEBI:15378"/>
        <dbReference type="ChEBI" id="CHEBI:57501"/>
        <dbReference type="ChEBI" id="CHEBI:57783"/>
        <dbReference type="ChEBI" id="CHEBI:58349"/>
        <dbReference type="ChEBI" id="CHEBI:78442"/>
        <dbReference type="ChEBI" id="CHEBI:78520"/>
        <dbReference type="EC" id="1.2.1.70"/>
    </reaction>
</comment>
<dbReference type="InterPro" id="IPR000343">
    <property type="entry name" value="4pyrrol_synth_GluRdtase"/>
</dbReference>
<dbReference type="UniPathway" id="UPA00251">
    <property type="reaction ID" value="UER00316"/>
</dbReference>
<comment type="subunit">
    <text evidence="8">Homodimer.</text>
</comment>
<feature type="domain" description="Glutamyl-tRNA reductase N-terminal" evidence="16">
    <location>
        <begin position="6"/>
        <end position="152"/>
    </location>
</feature>
<dbReference type="Pfam" id="PF05201">
    <property type="entry name" value="GlutR_N"/>
    <property type="match status" value="1"/>
</dbReference>
<evidence type="ECO:0000256" key="9">
    <source>
        <dbReference type="PIRSR" id="PIRSR000445-1"/>
    </source>
</evidence>
<gene>
    <name evidence="8 17" type="primary">hemA</name>
    <name evidence="17" type="ORF">NCTC503_00577</name>
</gene>
<dbReference type="Proteomes" id="UP000308489">
    <property type="component" value="Chromosome 1"/>
</dbReference>
<dbReference type="SUPFAM" id="SSF69742">
    <property type="entry name" value="Glutamyl tRNA-reductase catalytic, N-terminal domain"/>
    <property type="match status" value="1"/>
</dbReference>
<feature type="binding site" evidence="8 10">
    <location>
        <begin position="111"/>
        <end position="113"/>
    </location>
    <ligand>
        <name>substrate</name>
    </ligand>
</feature>
<feature type="binding site" evidence="8 10">
    <location>
        <begin position="48"/>
        <end position="51"/>
    </location>
    <ligand>
        <name>substrate</name>
    </ligand>
</feature>
<dbReference type="AlphaFoldDB" id="A0A4U9R0D0"/>
<dbReference type="FunFam" id="3.30.460.30:FF:000001">
    <property type="entry name" value="Glutamyl-tRNA reductase"/>
    <property type="match status" value="1"/>
</dbReference>
<comment type="similarity">
    <text evidence="2 8 13">Belongs to the glutamyl-tRNA reductase family.</text>
</comment>
<evidence type="ECO:0000256" key="2">
    <source>
        <dbReference type="ARBA" id="ARBA00005916"/>
    </source>
</evidence>
<dbReference type="Gene3D" id="3.40.50.720">
    <property type="entry name" value="NAD(P)-binding Rossmann-like Domain"/>
    <property type="match status" value="1"/>
</dbReference>
<dbReference type="PANTHER" id="PTHR43013:SF1">
    <property type="entry name" value="GLUTAMYL-TRNA REDUCTASE"/>
    <property type="match status" value="1"/>
</dbReference>
<dbReference type="Gene3D" id="3.30.460.30">
    <property type="entry name" value="Glutamyl-tRNA reductase, N-terminal domain"/>
    <property type="match status" value="1"/>
</dbReference>
<evidence type="ECO:0000256" key="5">
    <source>
        <dbReference type="ARBA" id="ARBA00023002"/>
    </source>
</evidence>
<proteinExistence type="inferred from homology"/>
<evidence type="ECO:0000256" key="8">
    <source>
        <dbReference type="HAMAP-Rule" id="MF_00087"/>
    </source>
</evidence>
<dbReference type="GO" id="GO:0019353">
    <property type="term" value="P:protoporphyrinogen IX biosynthetic process from glutamate"/>
    <property type="evidence" value="ECO:0007669"/>
    <property type="project" value="TreeGrafter"/>
</dbReference>
<dbReference type="GO" id="GO:0050661">
    <property type="term" value="F:NADP binding"/>
    <property type="evidence" value="ECO:0007669"/>
    <property type="project" value="InterPro"/>
</dbReference>